<organism evidence="1 2">
    <name type="scientific">Clostridium butyricum</name>
    <dbReference type="NCBI Taxonomy" id="1492"/>
    <lineage>
        <taxon>Bacteria</taxon>
        <taxon>Bacillati</taxon>
        <taxon>Bacillota</taxon>
        <taxon>Clostridia</taxon>
        <taxon>Eubacteriales</taxon>
        <taxon>Clostridiaceae</taxon>
        <taxon>Clostridium</taxon>
    </lineage>
</organism>
<comment type="caution">
    <text evidence="1">The sequence shown here is derived from an EMBL/GenBank/DDBJ whole genome shotgun (WGS) entry which is preliminary data.</text>
</comment>
<protein>
    <submittedName>
        <fullName evidence="1">Uncharacterized protein</fullName>
    </submittedName>
</protein>
<dbReference type="AlphaFoldDB" id="A0A0A6Q2S5"/>
<evidence type="ECO:0000313" key="1">
    <source>
        <dbReference type="EMBL" id="PPV15764.1"/>
    </source>
</evidence>
<reference evidence="1 2" key="1">
    <citation type="submission" date="2016-01" db="EMBL/GenBank/DDBJ databases">
        <title>Characterization of the Clostridium difficile lineages that are prevalent in Hong Kong and China.</title>
        <authorList>
            <person name="Kwok J.S.-L."/>
            <person name="Lam W.-Y."/>
            <person name="Ip M."/>
            <person name="Chan T.-F."/>
            <person name="Hawkey P.M."/>
            <person name="Tsui S.K.-W."/>
        </authorList>
    </citation>
    <scope>NUCLEOTIDE SEQUENCE [LARGE SCALE GENOMIC DNA]</scope>
    <source>
        <strain evidence="1 2">300064</strain>
    </source>
</reference>
<gene>
    <name evidence="1" type="ORF">AWN73_01335</name>
</gene>
<accession>A0A0A6Q2S5</accession>
<sequence>MEWYCAVFNSDKVSSAIGAQVLYERLCEGDEYLVGDIEIIDEFYNELMKKTKAVKCNKCRGYIIISTEFENAEFINEVVMKLAKKHGLSFYEPQNMVYVF</sequence>
<dbReference type="EMBL" id="LRDH01000096">
    <property type="protein sequence ID" value="PPV15764.1"/>
    <property type="molecule type" value="Genomic_DNA"/>
</dbReference>
<evidence type="ECO:0000313" key="2">
    <source>
        <dbReference type="Proteomes" id="UP000238081"/>
    </source>
</evidence>
<dbReference type="Proteomes" id="UP000238081">
    <property type="component" value="Unassembled WGS sequence"/>
</dbReference>
<dbReference type="RefSeq" id="WP_043661498.1">
    <property type="nucleotide sequence ID" value="NZ_CAVLFH010000001.1"/>
</dbReference>
<name>A0A0A6Q2S5_CLOBU</name>
<proteinExistence type="predicted"/>